<evidence type="ECO:0000313" key="4">
    <source>
        <dbReference type="Proteomes" id="UP001262889"/>
    </source>
</evidence>
<comment type="caution">
    <text evidence="3">The sequence shown here is derived from an EMBL/GenBank/DDBJ whole genome shotgun (WGS) entry which is preliminary data.</text>
</comment>
<dbReference type="InterPro" id="IPR041115">
    <property type="entry name" value="SLATT_5"/>
</dbReference>
<proteinExistence type="predicted"/>
<evidence type="ECO:0000259" key="2">
    <source>
        <dbReference type="Pfam" id="PF18160"/>
    </source>
</evidence>
<dbReference type="RefSeq" id="WP_311536265.1">
    <property type="nucleotide sequence ID" value="NZ_JAVRHQ010000031.1"/>
</dbReference>
<keyword evidence="1" id="KW-1133">Transmembrane helix</keyword>
<dbReference type="Pfam" id="PF18160">
    <property type="entry name" value="SLATT_5"/>
    <property type="match status" value="1"/>
</dbReference>
<feature type="transmembrane region" description="Helical" evidence="1">
    <location>
        <begin position="78"/>
        <end position="96"/>
    </location>
</feature>
<keyword evidence="4" id="KW-1185">Reference proteome</keyword>
<feature type="transmembrane region" description="Helical" evidence="1">
    <location>
        <begin position="194"/>
        <end position="219"/>
    </location>
</feature>
<keyword evidence="1" id="KW-0472">Membrane</keyword>
<gene>
    <name evidence="3" type="ORF">RM553_17550</name>
</gene>
<dbReference type="NCBIfam" id="NF033631">
    <property type="entry name" value="SLATT_5"/>
    <property type="match status" value="1"/>
</dbReference>
<evidence type="ECO:0000313" key="3">
    <source>
        <dbReference type="EMBL" id="MDT0644649.1"/>
    </source>
</evidence>
<evidence type="ECO:0000256" key="1">
    <source>
        <dbReference type="SAM" id="Phobius"/>
    </source>
</evidence>
<sequence length="223" mass="25703">MKTSKIEKDAPGNYLSKSFLEELNFKLWATRGARFNCDKRLRTKGKASNAGLTIISAYLIIASLITVFNLELGVSQELLNFTITGLSILVLVFTQFENAQNYELVAKTHHDSGLKISELYNRLRIFKTLQKNPNDDEILNFANDIVGKYENVLSTSGNHSGLDYDLFLVKNIEYLKKNEPDKIKHLNIDKTQRLYFWNVYGWYLLFIILPPSIFILLFFSQSM</sequence>
<name>A0ABU3CE76_9FLAO</name>
<organism evidence="3 4">
    <name type="scientific">Autumnicola tepida</name>
    <dbReference type="NCBI Taxonomy" id="3075595"/>
    <lineage>
        <taxon>Bacteria</taxon>
        <taxon>Pseudomonadati</taxon>
        <taxon>Bacteroidota</taxon>
        <taxon>Flavobacteriia</taxon>
        <taxon>Flavobacteriales</taxon>
        <taxon>Flavobacteriaceae</taxon>
        <taxon>Autumnicola</taxon>
    </lineage>
</organism>
<keyword evidence="1" id="KW-0812">Transmembrane</keyword>
<accession>A0ABU3CE76</accession>
<dbReference type="EMBL" id="JAVRHQ010000031">
    <property type="protein sequence ID" value="MDT0644649.1"/>
    <property type="molecule type" value="Genomic_DNA"/>
</dbReference>
<feature type="domain" description="SMODS and SLOG-associating 2TM effector" evidence="2">
    <location>
        <begin position="17"/>
        <end position="215"/>
    </location>
</feature>
<feature type="transmembrane region" description="Helical" evidence="1">
    <location>
        <begin position="50"/>
        <end position="72"/>
    </location>
</feature>
<reference evidence="3 4" key="1">
    <citation type="submission" date="2023-09" db="EMBL/GenBank/DDBJ databases">
        <authorList>
            <person name="Rey-Velasco X."/>
        </authorList>
    </citation>
    <scope>NUCLEOTIDE SEQUENCE [LARGE SCALE GENOMIC DNA]</scope>
    <source>
        <strain evidence="3 4">F363</strain>
    </source>
</reference>
<dbReference type="Proteomes" id="UP001262889">
    <property type="component" value="Unassembled WGS sequence"/>
</dbReference>
<protein>
    <submittedName>
        <fullName evidence="3">SLATT domain-containing protein</fullName>
    </submittedName>
</protein>